<dbReference type="EMBL" id="AGBW02008684">
    <property type="protein sequence ID" value="OWR52789.1"/>
    <property type="molecule type" value="Genomic_DNA"/>
</dbReference>
<proteinExistence type="predicted"/>
<dbReference type="KEGG" id="dpl:KGM_204869"/>
<dbReference type="InParanoid" id="A0A212FGC8"/>
<protein>
    <submittedName>
        <fullName evidence="1">Uncharacterized protein</fullName>
    </submittedName>
</protein>
<dbReference type="AlphaFoldDB" id="A0A212FGC8"/>
<name>A0A212FGC8_DANPL</name>
<organism evidence="1 2">
    <name type="scientific">Danaus plexippus plexippus</name>
    <dbReference type="NCBI Taxonomy" id="278856"/>
    <lineage>
        <taxon>Eukaryota</taxon>
        <taxon>Metazoa</taxon>
        <taxon>Ecdysozoa</taxon>
        <taxon>Arthropoda</taxon>
        <taxon>Hexapoda</taxon>
        <taxon>Insecta</taxon>
        <taxon>Pterygota</taxon>
        <taxon>Neoptera</taxon>
        <taxon>Endopterygota</taxon>
        <taxon>Lepidoptera</taxon>
        <taxon>Glossata</taxon>
        <taxon>Ditrysia</taxon>
        <taxon>Papilionoidea</taxon>
        <taxon>Nymphalidae</taxon>
        <taxon>Danainae</taxon>
        <taxon>Danaini</taxon>
        <taxon>Danaina</taxon>
        <taxon>Danaus</taxon>
        <taxon>Danaus</taxon>
    </lineage>
</organism>
<accession>A0A212FGC8</accession>
<evidence type="ECO:0000313" key="2">
    <source>
        <dbReference type="Proteomes" id="UP000007151"/>
    </source>
</evidence>
<comment type="caution">
    <text evidence="1">The sequence shown here is derived from an EMBL/GenBank/DDBJ whole genome shotgun (WGS) entry which is preliminary data.</text>
</comment>
<keyword evidence="2" id="KW-1185">Reference proteome</keyword>
<sequence>MKLLRLVQEQDIMEEELVVLELVMALELRPLEQPLLQPVQWHGLIVRSENYKMGRNGPQPGHAHAQLGVNADIIDDRVYDDHYR</sequence>
<evidence type="ECO:0000313" key="1">
    <source>
        <dbReference type="EMBL" id="OWR52789.1"/>
    </source>
</evidence>
<dbReference type="Proteomes" id="UP000007151">
    <property type="component" value="Unassembled WGS sequence"/>
</dbReference>
<reference evidence="1 2" key="1">
    <citation type="journal article" date="2011" name="Cell">
        <title>The monarch butterfly genome yields insights into long-distance migration.</title>
        <authorList>
            <person name="Zhan S."/>
            <person name="Merlin C."/>
            <person name="Boore J.L."/>
            <person name="Reppert S.M."/>
        </authorList>
    </citation>
    <scope>NUCLEOTIDE SEQUENCE [LARGE SCALE GENOMIC DNA]</scope>
    <source>
        <strain evidence="1">F-2</strain>
    </source>
</reference>
<gene>
    <name evidence="1" type="ORF">KGM_204869</name>
</gene>